<dbReference type="InterPro" id="IPR021404">
    <property type="entry name" value="Phage_T4_Gp24.3"/>
</dbReference>
<protein>
    <submittedName>
        <fullName evidence="1">Uncharacterized protein</fullName>
    </submittedName>
</protein>
<organism evidence="1 2">
    <name type="scientific">Klebsiella phage vB_KpnM_Potts1</name>
    <dbReference type="NCBI Taxonomy" id="2591366"/>
    <lineage>
        <taxon>Viruses</taxon>
        <taxon>Duplodnaviria</taxon>
        <taxon>Heunggongvirae</taxon>
        <taxon>Uroviricota</taxon>
        <taxon>Caudoviricetes</taxon>
        <taxon>Marfavirus</taxon>
        <taxon>Marfavirus F48</taxon>
    </lineage>
</organism>
<dbReference type="Pfam" id="PF11242">
    <property type="entry name" value="DUF2774"/>
    <property type="match status" value="1"/>
</dbReference>
<dbReference type="EMBL" id="MN013081">
    <property type="protein sequence ID" value="QEG12843.1"/>
    <property type="molecule type" value="Genomic_DNA"/>
</dbReference>
<gene>
    <name evidence="1" type="ORF">POTTS_234</name>
</gene>
<evidence type="ECO:0000313" key="1">
    <source>
        <dbReference type="EMBL" id="QEG12843.1"/>
    </source>
</evidence>
<accession>A0A5B9NPA3</accession>
<name>A0A5B9NPA3_9CAUD</name>
<sequence>MELPMQALKIHMMHETGTSFIDIAKQFGISAKEAMQDWIKVEKARERAKARERVVYRKRLITDHTKLIEKMRCYNA</sequence>
<proteinExistence type="predicted"/>
<dbReference type="Proteomes" id="UP000323544">
    <property type="component" value="Segment"/>
</dbReference>
<reference evidence="1 2" key="1">
    <citation type="submission" date="2019-04" db="EMBL/GenBank/DDBJ databases">
        <authorList>
            <person name="Potts E."/>
            <person name="Thurgood T.L."/>
            <person name="Sharma R."/>
            <person name="Urrea L."/>
            <person name="Arens D.K."/>
            <person name="Kruger J.L."/>
            <person name="Thompson D.W."/>
            <person name="Grose J.H."/>
        </authorList>
    </citation>
    <scope>NUCLEOTIDE SEQUENCE [LARGE SCALE GENOMIC DNA]</scope>
</reference>
<evidence type="ECO:0000313" key="2">
    <source>
        <dbReference type="Proteomes" id="UP000323544"/>
    </source>
</evidence>